<accession>A0ABT4VWB4</accession>
<dbReference type="Proteomes" id="UP001528040">
    <property type="component" value="Unassembled WGS sequence"/>
</dbReference>
<dbReference type="RefSeq" id="WP_271052029.1">
    <property type="nucleotide sequence ID" value="NZ_JAQIIO010000001.1"/>
</dbReference>
<keyword evidence="2" id="KW-0812">Transmembrane</keyword>
<name>A0ABT4VWB4_9RHOB</name>
<reference evidence="3 4" key="1">
    <citation type="submission" date="2023-01" db="EMBL/GenBank/DDBJ databases">
        <authorList>
            <person name="Yoon J.-W."/>
        </authorList>
    </citation>
    <scope>NUCLEOTIDE SEQUENCE [LARGE SCALE GENOMIC DNA]</scope>
    <source>
        <strain evidence="3 4">KMU-50</strain>
    </source>
</reference>
<feature type="compositionally biased region" description="Polar residues" evidence="1">
    <location>
        <begin position="16"/>
        <end position="26"/>
    </location>
</feature>
<feature type="transmembrane region" description="Helical" evidence="2">
    <location>
        <begin position="33"/>
        <end position="54"/>
    </location>
</feature>
<proteinExistence type="predicted"/>
<evidence type="ECO:0000256" key="2">
    <source>
        <dbReference type="SAM" id="Phobius"/>
    </source>
</evidence>
<keyword evidence="4" id="KW-1185">Reference proteome</keyword>
<feature type="transmembrane region" description="Helical" evidence="2">
    <location>
        <begin position="66"/>
        <end position="87"/>
    </location>
</feature>
<gene>
    <name evidence="3" type="ORF">O2N63_00365</name>
</gene>
<evidence type="ECO:0000313" key="4">
    <source>
        <dbReference type="Proteomes" id="UP001528040"/>
    </source>
</evidence>
<keyword evidence="2" id="KW-1133">Transmembrane helix</keyword>
<organism evidence="3 4">
    <name type="scientific">Aliiroseovarius salicola</name>
    <dbReference type="NCBI Taxonomy" id="3009082"/>
    <lineage>
        <taxon>Bacteria</taxon>
        <taxon>Pseudomonadati</taxon>
        <taxon>Pseudomonadota</taxon>
        <taxon>Alphaproteobacteria</taxon>
        <taxon>Rhodobacterales</taxon>
        <taxon>Paracoccaceae</taxon>
        <taxon>Aliiroseovarius</taxon>
    </lineage>
</organism>
<comment type="caution">
    <text evidence="3">The sequence shown here is derived from an EMBL/GenBank/DDBJ whole genome shotgun (WGS) entry which is preliminary data.</text>
</comment>
<keyword evidence="2" id="KW-0472">Membrane</keyword>
<sequence>MDADQKPELTRPGAQATPSLPTADQPSISRSEIIGLSISAVWLFACAVFFLVLGGGSSEGADPLRFIMTLLAIFMPVALIWVAVAAMRSARIMREESHRLQAAIDGMRHTYLQHQAAGVKQPSEVERKLEEIAAVSKKTETALATFTSIRPGGIKTDPAATPAMNPEDGQLVPEDQASLALGTPLEDFSPPLSIEDFISALHFPETENDAEGFRALRRALSDRQVSGLVHAAQDVLTLLSQDGIYMDDLRPDRAKPEVWRKFAAGERGRSVAALGGVRDRSSLALTAGRMRQDPIFRDAVHHFLRKFDQTFAGFEGNASDADIAALSDTRTARAFMLLGRVTGTFD</sequence>
<protein>
    <submittedName>
        <fullName evidence="3">Uncharacterized protein</fullName>
    </submittedName>
</protein>
<feature type="region of interest" description="Disordered" evidence="1">
    <location>
        <begin position="1"/>
        <end position="26"/>
    </location>
</feature>
<evidence type="ECO:0000313" key="3">
    <source>
        <dbReference type="EMBL" id="MDA5092542.1"/>
    </source>
</evidence>
<dbReference type="EMBL" id="JAQIIO010000001">
    <property type="protein sequence ID" value="MDA5092542.1"/>
    <property type="molecule type" value="Genomic_DNA"/>
</dbReference>
<evidence type="ECO:0000256" key="1">
    <source>
        <dbReference type="SAM" id="MobiDB-lite"/>
    </source>
</evidence>